<proteinExistence type="predicted"/>
<reference evidence="1 2" key="1">
    <citation type="submission" date="2016-07" db="EMBL/GenBank/DDBJ databases">
        <title>Pervasive Adenine N6-methylation of Active Genes in Fungi.</title>
        <authorList>
            <consortium name="DOE Joint Genome Institute"/>
            <person name="Mondo S.J."/>
            <person name="Dannebaum R.O."/>
            <person name="Kuo R.C."/>
            <person name="Labutti K."/>
            <person name="Haridas S."/>
            <person name="Kuo A."/>
            <person name="Salamov A."/>
            <person name="Ahrendt S.R."/>
            <person name="Lipzen A."/>
            <person name="Sullivan W."/>
            <person name="Andreopoulos W.B."/>
            <person name="Clum A."/>
            <person name="Lindquist E."/>
            <person name="Daum C."/>
            <person name="Ramamoorthy G.K."/>
            <person name="Gryganskyi A."/>
            <person name="Culley D."/>
            <person name="Magnuson J.K."/>
            <person name="James T.Y."/>
            <person name="O'Malley M.A."/>
            <person name="Stajich J.E."/>
            <person name="Spatafora J.W."/>
            <person name="Visel A."/>
            <person name="Grigoriev I.V."/>
        </authorList>
    </citation>
    <scope>NUCLEOTIDE SEQUENCE [LARGE SCALE GENOMIC DNA]</scope>
    <source>
        <strain evidence="1 2">CBS 115471</strain>
    </source>
</reference>
<dbReference type="OrthoDB" id="432970at2759"/>
<keyword evidence="2" id="KW-1185">Reference proteome</keyword>
<accession>A0A1Y1YBZ2</accession>
<protein>
    <recommendedName>
        <fullName evidence="3">MYND-type zinc finger protein samB</fullName>
    </recommendedName>
</protein>
<gene>
    <name evidence="1" type="ORF">BCR34DRAFT_525451</name>
</gene>
<evidence type="ECO:0000313" key="1">
    <source>
        <dbReference type="EMBL" id="ORX95498.1"/>
    </source>
</evidence>
<dbReference type="EMBL" id="MCFA01000276">
    <property type="protein sequence ID" value="ORX95498.1"/>
    <property type="molecule type" value="Genomic_DNA"/>
</dbReference>
<name>A0A1Y1YBZ2_9PLEO</name>
<dbReference type="STRING" id="1231657.A0A1Y1YBZ2"/>
<organism evidence="1 2">
    <name type="scientific">Clohesyomyces aquaticus</name>
    <dbReference type="NCBI Taxonomy" id="1231657"/>
    <lineage>
        <taxon>Eukaryota</taxon>
        <taxon>Fungi</taxon>
        <taxon>Dikarya</taxon>
        <taxon>Ascomycota</taxon>
        <taxon>Pezizomycotina</taxon>
        <taxon>Dothideomycetes</taxon>
        <taxon>Pleosporomycetidae</taxon>
        <taxon>Pleosporales</taxon>
        <taxon>Lindgomycetaceae</taxon>
        <taxon>Clohesyomyces</taxon>
    </lineage>
</organism>
<comment type="caution">
    <text evidence="1">The sequence shown here is derived from an EMBL/GenBank/DDBJ whole genome shotgun (WGS) entry which is preliminary data.</text>
</comment>
<dbReference type="Proteomes" id="UP000193144">
    <property type="component" value="Unassembled WGS sequence"/>
</dbReference>
<sequence length="316" mass="36064">MDADCVKECQAPNWPEHKPVCKDTQLEMRLEHIATLVKSLYLASRQETYDAHTTKILENDRELVLYDNDNPISKKAGWFVDFPHHLAKTAEIRDAATCYLVCQDALALFHDIIAQMLTGLNLKIEEVELQVKNPRPIKIIFSGRAVPQYNTSYSHYILRLTSPTGKMWAIDSTGAQYGIHKAFWNWLEYSQKNIQTMKDILPFGRNRLFQKAISKFNGVGGLVYAISWDAMIPAEAAIKSWEKESGHTLSKLIASSDPEFTTQKEILVDAVRQAVKNFVDTADYTKRVQKAHRYDMLNPGENARKTAEAKRLYLTP</sequence>
<dbReference type="AlphaFoldDB" id="A0A1Y1YBZ2"/>
<evidence type="ECO:0000313" key="2">
    <source>
        <dbReference type="Proteomes" id="UP000193144"/>
    </source>
</evidence>
<evidence type="ECO:0008006" key="3">
    <source>
        <dbReference type="Google" id="ProtNLM"/>
    </source>
</evidence>